<evidence type="ECO:0000313" key="3">
    <source>
        <dbReference type="EMBL" id="CAJ0867032.1"/>
    </source>
</evidence>
<keyword evidence="5" id="KW-1185">Reference proteome</keyword>
<dbReference type="EMBL" id="CAUDKV010000006">
    <property type="protein sequence ID" value="CAJ0867032.1"/>
    <property type="molecule type" value="Genomic_DNA"/>
</dbReference>
<reference evidence="2 5" key="1">
    <citation type="submission" date="2023-07" db="EMBL/GenBank/DDBJ databases">
        <authorList>
            <person name="Peeters C."/>
        </authorList>
    </citation>
    <scope>NUCLEOTIDE SEQUENCE</scope>
    <source>
        <strain evidence="3 5">R-77569</strain>
        <strain evidence="2">R-77591</strain>
    </source>
</reference>
<feature type="signal peptide" evidence="1">
    <location>
        <begin position="1"/>
        <end position="25"/>
    </location>
</feature>
<organism evidence="2 4">
    <name type="scientific">Ralstonia mannitolilytica</name>
    <dbReference type="NCBI Taxonomy" id="105219"/>
    <lineage>
        <taxon>Bacteria</taxon>
        <taxon>Pseudomonadati</taxon>
        <taxon>Pseudomonadota</taxon>
        <taxon>Betaproteobacteria</taxon>
        <taxon>Burkholderiales</taxon>
        <taxon>Burkholderiaceae</taxon>
        <taxon>Ralstonia</taxon>
    </lineage>
</organism>
<dbReference type="Proteomes" id="UP001190452">
    <property type="component" value="Unassembled WGS sequence"/>
</dbReference>
<feature type="chain" id="PRO_5041982807" description="Carboxypeptidase regulatory-like domain-containing protein" evidence="1">
    <location>
        <begin position="26"/>
        <end position="168"/>
    </location>
</feature>
<proteinExistence type="predicted"/>
<accession>A0AAD2AKY3</accession>
<evidence type="ECO:0000313" key="2">
    <source>
        <dbReference type="EMBL" id="CAJ0681993.1"/>
    </source>
</evidence>
<protein>
    <recommendedName>
        <fullName evidence="6">Carboxypeptidase regulatory-like domain-containing protein</fullName>
    </recommendedName>
</protein>
<evidence type="ECO:0000313" key="5">
    <source>
        <dbReference type="Proteomes" id="UP001190452"/>
    </source>
</evidence>
<comment type="caution">
    <text evidence="2">The sequence shown here is derived from an EMBL/GenBank/DDBJ whole genome shotgun (WGS) entry which is preliminary data.</text>
</comment>
<gene>
    <name evidence="3" type="ORF">R77569_01940</name>
    <name evidence="2" type="ORF">R77591_01612</name>
</gene>
<keyword evidence="1" id="KW-0732">Signal</keyword>
<sequence>MTTNASMLRYLVAAFLTAASQLAMAAEADLTRVPEIHHQNEIAYMSGGIGRDERDAMRFVAGQFNVRLNVVALKTGESLSDVEVSVADSHGKLRLRLRTEGPLLYMRLPRGRYQVTAAYMGAMQTLSVQVNTQRVDAVVRLRVEPGVEPWLLCKGGCPRNRDHPATPR</sequence>
<dbReference type="AlphaFoldDB" id="A0AAD2AKY3"/>
<evidence type="ECO:0000256" key="1">
    <source>
        <dbReference type="SAM" id="SignalP"/>
    </source>
</evidence>
<evidence type="ECO:0000313" key="4">
    <source>
        <dbReference type="Proteomes" id="UP001190002"/>
    </source>
</evidence>
<name>A0AAD2AKY3_9RALS</name>
<dbReference type="EMBL" id="CATVXE010000005">
    <property type="protein sequence ID" value="CAJ0681993.1"/>
    <property type="molecule type" value="Genomic_DNA"/>
</dbReference>
<dbReference type="RefSeq" id="WP_063394492.1">
    <property type="nucleotide sequence ID" value="NZ_CATVWW010000008.1"/>
</dbReference>
<dbReference type="Proteomes" id="UP001190002">
    <property type="component" value="Unassembled WGS sequence"/>
</dbReference>
<evidence type="ECO:0008006" key="6">
    <source>
        <dbReference type="Google" id="ProtNLM"/>
    </source>
</evidence>